<organism evidence="7">
    <name type="scientific">Streptomyces sp. NBC_00049</name>
    <dbReference type="NCBI Taxonomy" id="2903617"/>
    <lineage>
        <taxon>Bacteria</taxon>
        <taxon>Bacillati</taxon>
        <taxon>Actinomycetota</taxon>
        <taxon>Actinomycetes</taxon>
        <taxon>Kitasatosporales</taxon>
        <taxon>Streptomycetaceae</taxon>
        <taxon>Streptomyces</taxon>
    </lineage>
</organism>
<proteinExistence type="predicted"/>
<dbReference type="Gene3D" id="2.130.10.10">
    <property type="entry name" value="YVTN repeat-like/Quinoprotein amine dehydrogenase"/>
    <property type="match status" value="1"/>
</dbReference>
<keyword evidence="3 7" id="KW-0418">Kinase</keyword>
<evidence type="ECO:0000259" key="6">
    <source>
        <dbReference type="PROSITE" id="PS50011"/>
    </source>
</evidence>
<dbReference type="SMART" id="SM00564">
    <property type="entry name" value="PQQ"/>
    <property type="match status" value="5"/>
</dbReference>
<gene>
    <name evidence="7" type="ORF">OG327_26585</name>
</gene>
<evidence type="ECO:0000256" key="2">
    <source>
        <dbReference type="ARBA" id="ARBA00022741"/>
    </source>
</evidence>
<dbReference type="PANTHER" id="PTHR43289:SF34">
    <property type="entry name" value="SERINE_THREONINE-PROTEIN KINASE YBDM-RELATED"/>
    <property type="match status" value="1"/>
</dbReference>
<dbReference type="PANTHER" id="PTHR43289">
    <property type="entry name" value="MITOGEN-ACTIVATED PROTEIN KINASE KINASE KINASE 20-RELATED"/>
    <property type="match status" value="1"/>
</dbReference>
<dbReference type="InterPro" id="IPR015943">
    <property type="entry name" value="WD40/YVTN_repeat-like_dom_sf"/>
</dbReference>
<dbReference type="PROSITE" id="PS00107">
    <property type="entry name" value="PROTEIN_KINASE_ATP"/>
    <property type="match status" value="1"/>
</dbReference>
<accession>A0AAU2JYR6</accession>
<dbReference type="SUPFAM" id="SSF56112">
    <property type="entry name" value="Protein kinase-like (PK-like)"/>
    <property type="match status" value="1"/>
</dbReference>
<dbReference type="SUPFAM" id="SSF50998">
    <property type="entry name" value="Quinoprotein alcohol dehydrogenase-like"/>
    <property type="match status" value="1"/>
</dbReference>
<dbReference type="InterPro" id="IPR002372">
    <property type="entry name" value="PQQ_rpt_dom"/>
</dbReference>
<evidence type="ECO:0000256" key="5">
    <source>
        <dbReference type="PROSITE-ProRule" id="PRU10141"/>
    </source>
</evidence>
<dbReference type="EMBL" id="CP108264">
    <property type="protein sequence ID" value="WTU76607.1"/>
    <property type="molecule type" value="Genomic_DNA"/>
</dbReference>
<dbReference type="PROSITE" id="PS50011">
    <property type="entry name" value="PROTEIN_KINASE_DOM"/>
    <property type="match status" value="1"/>
</dbReference>
<keyword evidence="4 5" id="KW-0067">ATP-binding</keyword>
<feature type="domain" description="Protein kinase" evidence="6">
    <location>
        <begin position="22"/>
        <end position="280"/>
    </location>
</feature>
<dbReference type="AlphaFoldDB" id="A0AAU2JYR6"/>
<evidence type="ECO:0000256" key="3">
    <source>
        <dbReference type="ARBA" id="ARBA00022777"/>
    </source>
</evidence>
<evidence type="ECO:0000313" key="7">
    <source>
        <dbReference type="EMBL" id="WTU76607.1"/>
    </source>
</evidence>
<dbReference type="Pfam" id="PF00069">
    <property type="entry name" value="Pkinase"/>
    <property type="match status" value="1"/>
</dbReference>
<dbReference type="InterPro" id="IPR000719">
    <property type="entry name" value="Prot_kinase_dom"/>
</dbReference>
<name>A0AAU2JYR6_9ACTN</name>
<sequence>MSPAPAPFTALTHDDPQHLGDYRLLARLGSGGMGTVYLARSAGGRTVALKTVHARIAASADTSFRTRFRLESDAARIIGDRYGARVFGADPMAATPWLATEYVLGPQLDDAVRLSGPLPEACVRSLGADLAQALGQLHRSDVVHRDLKPSNIMVTAAGPKVIDFGIARALGDERLTSVGAAAGTPAFMSPEQAGGLEHAPAGDVFALAGVLVFAASGHGPFGGGQAADLLYRVRYAEPDLGGVPAGLAPLLARCLSKDPAQRPTTDELARLLAPGVAPFADGLPQPVLADISRRSSAVWSEPPRRLPAPATEPTTVVASGMPRRKLFTVTGAAVGGTALAAGGGLWAWLATRGQDEGSGSTKSGLGKPPEALWKTYAFHPGGDGVPLRVGDQIALIDTLDTAVLDPETGKSVRKERVSSPWRLATDGKTLYAVRQPELYEKKDKALEIETLPQPSGKKAAPVLKLDAFDGNQKLSQLVCVDGDTVYLSARSATEAQWFLVAASLKSGRELWRQKTTAPFESTPTDSFPAIVRGKVVKGGLLLCRRSQDGKSMTLSLHDAATGAERWQKAALPVIGALPYQLATDDDHVYLGAETLQALRLADGAAAWSFGADRKLGTLSAEVRRYGLPTVADGVVYAVEGTFGLVALDARTGAERWSEPHGNDSEANGNVAPAVSGGVVYAMDKIGLRAVDARTHRPLWRYPASAAFLTVDPGGKRLYFREDRRIAALPIG</sequence>
<dbReference type="InterPro" id="IPR008271">
    <property type="entry name" value="Ser/Thr_kinase_AS"/>
</dbReference>
<dbReference type="InterPro" id="IPR018391">
    <property type="entry name" value="PQQ_b-propeller_rpt"/>
</dbReference>
<dbReference type="InterPro" id="IPR017441">
    <property type="entry name" value="Protein_kinase_ATP_BS"/>
</dbReference>
<evidence type="ECO:0000256" key="4">
    <source>
        <dbReference type="ARBA" id="ARBA00022840"/>
    </source>
</evidence>
<keyword evidence="1" id="KW-0808">Transferase</keyword>
<dbReference type="CDD" id="cd14014">
    <property type="entry name" value="STKc_PknB_like"/>
    <property type="match status" value="1"/>
</dbReference>
<reference evidence="7" key="1">
    <citation type="submission" date="2022-10" db="EMBL/GenBank/DDBJ databases">
        <title>The complete genomes of actinobacterial strains from the NBC collection.</title>
        <authorList>
            <person name="Joergensen T.S."/>
            <person name="Alvarez Arevalo M."/>
            <person name="Sterndorff E.B."/>
            <person name="Faurdal D."/>
            <person name="Vuksanovic O."/>
            <person name="Mourched A.-S."/>
            <person name="Charusanti P."/>
            <person name="Shaw S."/>
            <person name="Blin K."/>
            <person name="Weber T."/>
        </authorList>
    </citation>
    <scope>NUCLEOTIDE SEQUENCE</scope>
    <source>
        <strain evidence="7">NBC_00049</strain>
    </source>
</reference>
<dbReference type="PROSITE" id="PS00108">
    <property type="entry name" value="PROTEIN_KINASE_ST"/>
    <property type="match status" value="1"/>
</dbReference>
<dbReference type="InterPro" id="IPR011009">
    <property type="entry name" value="Kinase-like_dom_sf"/>
</dbReference>
<dbReference type="Gene3D" id="1.10.510.10">
    <property type="entry name" value="Transferase(Phosphotransferase) domain 1"/>
    <property type="match status" value="1"/>
</dbReference>
<evidence type="ECO:0000256" key="1">
    <source>
        <dbReference type="ARBA" id="ARBA00022679"/>
    </source>
</evidence>
<dbReference type="GO" id="GO:0005524">
    <property type="term" value="F:ATP binding"/>
    <property type="evidence" value="ECO:0007669"/>
    <property type="project" value="UniProtKB-UniRule"/>
</dbReference>
<dbReference type="GO" id="GO:0004674">
    <property type="term" value="F:protein serine/threonine kinase activity"/>
    <property type="evidence" value="ECO:0007669"/>
    <property type="project" value="TreeGrafter"/>
</dbReference>
<dbReference type="Gene3D" id="3.30.200.20">
    <property type="entry name" value="Phosphorylase Kinase, domain 1"/>
    <property type="match status" value="1"/>
</dbReference>
<dbReference type="SMART" id="SM00220">
    <property type="entry name" value="S_TKc"/>
    <property type="match status" value="1"/>
</dbReference>
<feature type="binding site" evidence="5">
    <location>
        <position position="50"/>
    </location>
    <ligand>
        <name>ATP</name>
        <dbReference type="ChEBI" id="CHEBI:30616"/>
    </ligand>
</feature>
<keyword evidence="2 5" id="KW-0547">Nucleotide-binding</keyword>
<dbReference type="Pfam" id="PF13360">
    <property type="entry name" value="PQQ_2"/>
    <property type="match status" value="1"/>
</dbReference>
<dbReference type="InterPro" id="IPR011047">
    <property type="entry name" value="Quinoprotein_ADH-like_sf"/>
</dbReference>
<protein>
    <submittedName>
        <fullName evidence="7">Serine/threonine-protein kinase</fullName>
    </submittedName>
</protein>